<comment type="caution">
    <text evidence="2">The sequence shown here is derived from an EMBL/GenBank/DDBJ whole genome shotgun (WGS) entry which is preliminary data.</text>
</comment>
<evidence type="ECO:0000256" key="1">
    <source>
        <dbReference type="SAM" id="Phobius"/>
    </source>
</evidence>
<evidence type="ECO:0000313" key="2">
    <source>
        <dbReference type="EMBL" id="MZQ84503.1"/>
    </source>
</evidence>
<name>A0A6L8V229_9BACL</name>
<dbReference type="EMBL" id="WTUZ01000022">
    <property type="protein sequence ID" value="MZQ84503.1"/>
    <property type="molecule type" value="Genomic_DNA"/>
</dbReference>
<keyword evidence="1" id="KW-0812">Transmembrane</keyword>
<accession>A0A6L8V229</accession>
<dbReference type="Proteomes" id="UP000481087">
    <property type="component" value="Unassembled WGS sequence"/>
</dbReference>
<protein>
    <submittedName>
        <fullName evidence="2">Uncharacterized protein</fullName>
    </submittedName>
</protein>
<keyword evidence="3" id="KW-1185">Reference proteome</keyword>
<proteinExistence type="predicted"/>
<gene>
    <name evidence="2" type="ORF">GQF01_20575</name>
</gene>
<sequence>MTSKDIPMCMAACLLITLFQWFRMKNTPKKEKAAYLSILALCWILAITLVMNPGMPGPTQLVNYIFYPLGKLLDR</sequence>
<evidence type="ECO:0000313" key="3">
    <source>
        <dbReference type="Proteomes" id="UP000481087"/>
    </source>
</evidence>
<dbReference type="AlphaFoldDB" id="A0A6L8V229"/>
<dbReference type="RefSeq" id="WP_161408605.1">
    <property type="nucleotide sequence ID" value="NZ_WTUZ01000022.1"/>
</dbReference>
<reference evidence="2 3" key="1">
    <citation type="submission" date="2019-12" db="EMBL/GenBank/DDBJ databases">
        <title>Paenibacillus sp. nov. sp. isolated from soil.</title>
        <authorList>
            <person name="Kim J."/>
            <person name="Jeong S.E."/>
            <person name="Jung H.S."/>
            <person name="Jeon C.O."/>
        </authorList>
    </citation>
    <scope>NUCLEOTIDE SEQUENCE [LARGE SCALE GENOMIC DNA]</scope>
    <source>
        <strain evidence="2 3">5J-6</strain>
    </source>
</reference>
<feature type="transmembrane region" description="Helical" evidence="1">
    <location>
        <begin position="34"/>
        <end position="51"/>
    </location>
</feature>
<keyword evidence="1" id="KW-0472">Membrane</keyword>
<keyword evidence="1" id="KW-1133">Transmembrane helix</keyword>
<organism evidence="2 3">
    <name type="scientific">Paenibacillus silvestris</name>
    <dbReference type="NCBI Taxonomy" id="2606219"/>
    <lineage>
        <taxon>Bacteria</taxon>
        <taxon>Bacillati</taxon>
        <taxon>Bacillota</taxon>
        <taxon>Bacilli</taxon>
        <taxon>Bacillales</taxon>
        <taxon>Paenibacillaceae</taxon>
        <taxon>Paenibacillus</taxon>
    </lineage>
</organism>